<reference evidence="2" key="1">
    <citation type="submission" date="2023-07" db="EMBL/GenBank/DDBJ databases">
        <title>draft genome sequence of fig (Ficus carica).</title>
        <authorList>
            <person name="Takahashi T."/>
            <person name="Nishimura K."/>
        </authorList>
    </citation>
    <scope>NUCLEOTIDE SEQUENCE</scope>
</reference>
<comment type="caution">
    <text evidence="2">The sequence shown here is derived from an EMBL/GenBank/DDBJ whole genome shotgun (WGS) entry which is preliminary data.</text>
</comment>
<evidence type="ECO:0000313" key="2">
    <source>
        <dbReference type="EMBL" id="GMN64309.1"/>
    </source>
</evidence>
<organism evidence="2 3">
    <name type="scientific">Ficus carica</name>
    <name type="common">Common fig</name>
    <dbReference type="NCBI Taxonomy" id="3494"/>
    <lineage>
        <taxon>Eukaryota</taxon>
        <taxon>Viridiplantae</taxon>
        <taxon>Streptophyta</taxon>
        <taxon>Embryophyta</taxon>
        <taxon>Tracheophyta</taxon>
        <taxon>Spermatophyta</taxon>
        <taxon>Magnoliopsida</taxon>
        <taxon>eudicotyledons</taxon>
        <taxon>Gunneridae</taxon>
        <taxon>Pentapetalae</taxon>
        <taxon>rosids</taxon>
        <taxon>fabids</taxon>
        <taxon>Rosales</taxon>
        <taxon>Moraceae</taxon>
        <taxon>Ficeae</taxon>
        <taxon>Ficus</taxon>
    </lineage>
</organism>
<keyword evidence="3" id="KW-1185">Reference proteome</keyword>
<sequence length="146" mass="16678">MGLVRGKAKEIRMKNEEEDDEDEEQCSGVVGPGQACVRLWSDFAHELKIRKVKEEEEFDDELGRDNDEKFEDEDDDSDGSIFFLFDKVDLWPESKSRKFGEGNVYETPLVVGEENVSWVVVHPGVTEGSKGGHQRLGKREYMGLCF</sequence>
<feature type="region of interest" description="Disordered" evidence="1">
    <location>
        <begin position="1"/>
        <end position="28"/>
    </location>
</feature>
<gene>
    <name evidence="2" type="ORF">TIFTF001_033380</name>
</gene>
<protein>
    <submittedName>
        <fullName evidence="2">Uncharacterized protein</fullName>
    </submittedName>
</protein>
<evidence type="ECO:0000256" key="1">
    <source>
        <dbReference type="SAM" id="MobiDB-lite"/>
    </source>
</evidence>
<dbReference type="Proteomes" id="UP001187192">
    <property type="component" value="Unassembled WGS sequence"/>
</dbReference>
<dbReference type="EMBL" id="BTGU01000175">
    <property type="protein sequence ID" value="GMN64309.1"/>
    <property type="molecule type" value="Genomic_DNA"/>
</dbReference>
<name>A0AA88J726_FICCA</name>
<feature type="compositionally biased region" description="Acidic residues" evidence="1">
    <location>
        <begin position="16"/>
        <end position="25"/>
    </location>
</feature>
<accession>A0AA88J726</accession>
<feature type="region of interest" description="Disordered" evidence="1">
    <location>
        <begin position="55"/>
        <end position="75"/>
    </location>
</feature>
<evidence type="ECO:0000313" key="3">
    <source>
        <dbReference type="Proteomes" id="UP001187192"/>
    </source>
</evidence>
<dbReference type="AlphaFoldDB" id="A0AA88J726"/>
<proteinExistence type="predicted"/>